<evidence type="ECO:0000313" key="8">
    <source>
        <dbReference type="Proteomes" id="UP000003860"/>
    </source>
</evidence>
<dbReference type="InterPro" id="IPR014031">
    <property type="entry name" value="Ketoacyl_synth_C"/>
</dbReference>
<dbReference type="Gene3D" id="1.10.1240.100">
    <property type="match status" value="1"/>
</dbReference>
<organism evidence="7 8">
    <name type="scientific">Ruminiclostridium papyrosolvens DSM 2782</name>
    <dbReference type="NCBI Taxonomy" id="588581"/>
    <lineage>
        <taxon>Bacteria</taxon>
        <taxon>Bacillati</taxon>
        <taxon>Bacillota</taxon>
        <taxon>Clostridia</taxon>
        <taxon>Eubacteriales</taxon>
        <taxon>Oscillospiraceae</taxon>
        <taxon>Ruminiclostridium</taxon>
    </lineage>
</organism>
<gene>
    <name evidence="7" type="ORF">Cpap_2679</name>
</gene>
<keyword evidence="8" id="KW-1185">Reference proteome</keyword>
<dbReference type="GO" id="GO:0004312">
    <property type="term" value="F:fatty acid synthase activity"/>
    <property type="evidence" value="ECO:0007669"/>
    <property type="project" value="TreeGrafter"/>
</dbReference>
<keyword evidence="1" id="KW-0596">Phosphopantetheine</keyword>
<evidence type="ECO:0000256" key="4">
    <source>
        <dbReference type="SAM" id="MobiDB-lite"/>
    </source>
</evidence>
<dbReference type="AlphaFoldDB" id="F1TC78"/>
<dbReference type="PANTHER" id="PTHR43775">
    <property type="entry name" value="FATTY ACID SYNTHASE"/>
    <property type="match status" value="1"/>
</dbReference>
<sequence length="788" mass="86938">MEAVKDYILKQVAAKSLSREDAVKLLQELKPKVDKSDGGVAVIGLACNFPGGNGAERFWSNMVNGVDCIGNLPEERKKDNLELLSNPIYRKLFLNTDFSEEDINQGNIDFAKGGYLDEIDKFDADFFGIPPAEARFIDPIQRVFLETAWEAIEDAGYGGNKIYGTNTSVFVGRDNTGGSIYKIFTQQDQMHLTGSWTGILASRLSYLFNLKGAATVIDTACSSGAVAIHEACRAIRNRECDFAVAGGIQVNTQLTVKGQQTAMEMVESADSKVRTFDRNADGTVWGEGVGVLLLKTLSKAIDDRDHIYAVIKGSAINNDGASNGITAPNAQAQEEVIVQAWRNAQVNPETISYIEAHGTGTVLGDPIEIKGLSNAFGRFTNRKQFCGIGSVKTNIGHLVGASGVASVIKVIMSLKNGVIPGNINFSEPNPYISFEDTPFYVNDRRQIWENEAFPKRVGVSSFGFSGTNCHIVLEEAPRINQPDKGEGTEINIFTISAKSENALKTYVHKYAEYLESESSGDIKDMCYTSQVGRGHYEWRIALLIRDMEDLKGKISCINKNGFEVAKVPWLYFGRHHVIAGGKTKRAVHDISEEQKNALSIKSDSLILAMLQKEVKDKNTAMDLCSLYVNGAEVDWDSLYSGQLCKKVSLPGYPLERVRFWAPHRYMSLEGMKQKDSALQGQQKEEESESSLEVSIKGRTTGEKYSDTEKLLAAIFAGALEIQEIDIEEDFFEMGGNSLIFIKIQTLAEKNNIKIDQSDINTYSTVKELSLYVDNKIKTNGEGKNVNRV</sequence>
<dbReference type="Proteomes" id="UP000003860">
    <property type="component" value="Unassembled WGS sequence"/>
</dbReference>
<dbReference type="InterPro" id="IPR009081">
    <property type="entry name" value="PP-bd_ACP"/>
</dbReference>
<dbReference type="GO" id="GO:0006633">
    <property type="term" value="P:fatty acid biosynthetic process"/>
    <property type="evidence" value="ECO:0007669"/>
    <property type="project" value="TreeGrafter"/>
</dbReference>
<protein>
    <submittedName>
        <fullName evidence="7">6-deoxyerythronolide-B synthase</fullName>
        <ecNumber evidence="7">2.3.1.94</ecNumber>
    </submittedName>
</protein>
<dbReference type="CDD" id="cd00833">
    <property type="entry name" value="PKS"/>
    <property type="match status" value="1"/>
</dbReference>
<dbReference type="InterPro" id="IPR016039">
    <property type="entry name" value="Thiolase-like"/>
</dbReference>
<dbReference type="SUPFAM" id="SSF47336">
    <property type="entry name" value="ACP-like"/>
    <property type="match status" value="1"/>
</dbReference>
<evidence type="ECO:0000256" key="1">
    <source>
        <dbReference type="ARBA" id="ARBA00022450"/>
    </source>
</evidence>
<dbReference type="GO" id="GO:0047879">
    <property type="term" value="F:erythronolide synthase activity"/>
    <property type="evidence" value="ECO:0007669"/>
    <property type="project" value="UniProtKB-EC"/>
</dbReference>
<dbReference type="OrthoDB" id="9765680at2"/>
<keyword evidence="3 7" id="KW-0808">Transferase</keyword>
<dbReference type="Gene3D" id="3.40.47.10">
    <property type="match status" value="1"/>
</dbReference>
<dbReference type="eggNOG" id="COG3321">
    <property type="taxonomic scope" value="Bacteria"/>
</dbReference>
<feature type="domain" description="Carrier" evidence="5">
    <location>
        <begin position="702"/>
        <end position="776"/>
    </location>
</feature>
<proteinExistence type="predicted"/>
<dbReference type="Pfam" id="PF22621">
    <property type="entry name" value="CurL-like_PKS_C"/>
    <property type="match status" value="1"/>
</dbReference>
<dbReference type="GO" id="GO:0005737">
    <property type="term" value="C:cytoplasm"/>
    <property type="evidence" value="ECO:0007669"/>
    <property type="project" value="TreeGrafter"/>
</dbReference>
<dbReference type="EMBL" id="ACXX02000005">
    <property type="protein sequence ID" value="EGD47993.1"/>
    <property type="molecule type" value="Genomic_DNA"/>
</dbReference>
<feature type="region of interest" description="Disordered" evidence="4">
    <location>
        <begin position="675"/>
        <end position="694"/>
    </location>
</feature>
<dbReference type="GO" id="GO:0005886">
    <property type="term" value="C:plasma membrane"/>
    <property type="evidence" value="ECO:0007669"/>
    <property type="project" value="TreeGrafter"/>
</dbReference>
<feature type="domain" description="Ketosynthase family 3 (KS3)" evidence="6">
    <location>
        <begin position="37"/>
        <end position="475"/>
    </location>
</feature>
<keyword evidence="7" id="KW-0012">Acyltransferase</keyword>
<evidence type="ECO:0000259" key="5">
    <source>
        <dbReference type="PROSITE" id="PS50075"/>
    </source>
</evidence>
<dbReference type="Pfam" id="PF00109">
    <property type="entry name" value="ketoacyl-synt"/>
    <property type="match status" value="1"/>
</dbReference>
<dbReference type="Pfam" id="PF00550">
    <property type="entry name" value="PP-binding"/>
    <property type="match status" value="1"/>
</dbReference>
<name>F1TC78_9FIRM</name>
<dbReference type="InterPro" id="IPR050091">
    <property type="entry name" value="PKS_NRPS_Biosynth_Enz"/>
</dbReference>
<reference evidence="7" key="1">
    <citation type="submission" date="2009-07" db="EMBL/GenBank/DDBJ databases">
        <authorList>
            <consortium name="US DOE Joint Genome Institute (JGI-PGF)"/>
            <person name="Lucas S."/>
            <person name="Copeland A."/>
            <person name="Lapidus A."/>
            <person name="Glavina del Rio T."/>
            <person name="Tice H."/>
            <person name="Bruce D."/>
            <person name="Goodwin L."/>
            <person name="Pitluck S."/>
            <person name="Larimer F."/>
            <person name="Land M.L."/>
            <person name="Mouttaki H."/>
            <person name="He Z."/>
            <person name="Zhou J."/>
            <person name="Hemme C.L."/>
        </authorList>
    </citation>
    <scope>NUCLEOTIDE SEQUENCE [LARGE SCALE GENOMIC DNA]</scope>
    <source>
        <strain evidence="7">DSM 2782</strain>
    </source>
</reference>
<evidence type="ECO:0000313" key="7">
    <source>
        <dbReference type="EMBL" id="EGD47993.1"/>
    </source>
</evidence>
<reference evidence="7" key="2">
    <citation type="submission" date="2011-01" db="EMBL/GenBank/DDBJ databases">
        <title>The Non-contiguous Finished genome of Clostridium papyrosolvens.</title>
        <authorList>
            <person name="Lucas S."/>
            <person name="Copeland A."/>
            <person name="Lapidus A."/>
            <person name="Cheng J.-F."/>
            <person name="Goodwin L."/>
            <person name="Pitluck S."/>
            <person name="Misra M."/>
            <person name="Chertkov O."/>
            <person name="Detter J.C."/>
            <person name="Han C."/>
            <person name="Tapia R."/>
            <person name="Land M."/>
            <person name="Hauser L."/>
            <person name="Kyrpides N."/>
            <person name="Ivanova N."/>
            <person name="Pagani I."/>
            <person name="Mouttaki H."/>
            <person name="He Z."/>
            <person name="Zhou J."/>
            <person name="Hemme C.L."/>
            <person name="Woyke T."/>
        </authorList>
    </citation>
    <scope>NUCLEOTIDE SEQUENCE [LARGE SCALE GENOMIC DNA]</scope>
    <source>
        <strain evidence="7">DSM 2782</strain>
    </source>
</reference>
<dbReference type="EC" id="2.3.1.94" evidence="7"/>
<accession>F1TC78</accession>
<dbReference type="SMART" id="SM00825">
    <property type="entry name" value="PKS_KS"/>
    <property type="match status" value="1"/>
</dbReference>
<dbReference type="InterPro" id="IPR020841">
    <property type="entry name" value="PKS_Beta-ketoAc_synthase_dom"/>
</dbReference>
<dbReference type="PROSITE" id="PS52004">
    <property type="entry name" value="KS3_2"/>
    <property type="match status" value="1"/>
</dbReference>
<dbReference type="PANTHER" id="PTHR43775:SF37">
    <property type="entry name" value="SI:DKEY-61P9.11"/>
    <property type="match status" value="1"/>
</dbReference>
<evidence type="ECO:0000256" key="3">
    <source>
        <dbReference type="ARBA" id="ARBA00022679"/>
    </source>
</evidence>
<dbReference type="SUPFAM" id="SSF53901">
    <property type="entry name" value="Thiolase-like"/>
    <property type="match status" value="1"/>
</dbReference>
<comment type="caution">
    <text evidence="7">The sequence shown here is derived from an EMBL/GenBank/DDBJ whole genome shotgun (WGS) entry which is preliminary data.</text>
</comment>
<dbReference type="RefSeq" id="WP_004618786.1">
    <property type="nucleotide sequence ID" value="NZ_ACXX02000005.1"/>
</dbReference>
<dbReference type="GO" id="GO:0071770">
    <property type="term" value="P:DIM/DIP cell wall layer assembly"/>
    <property type="evidence" value="ECO:0007669"/>
    <property type="project" value="TreeGrafter"/>
</dbReference>
<evidence type="ECO:0000259" key="6">
    <source>
        <dbReference type="PROSITE" id="PS52004"/>
    </source>
</evidence>
<dbReference type="Pfam" id="PF02801">
    <property type="entry name" value="Ketoacyl-synt_C"/>
    <property type="match status" value="1"/>
</dbReference>
<dbReference type="STRING" id="588581.Cpap_2679"/>
<dbReference type="Gene3D" id="1.10.1200.10">
    <property type="entry name" value="ACP-like"/>
    <property type="match status" value="1"/>
</dbReference>
<keyword evidence="2" id="KW-0597">Phosphoprotein</keyword>
<dbReference type="PROSITE" id="PS50075">
    <property type="entry name" value="CARRIER"/>
    <property type="match status" value="1"/>
</dbReference>
<dbReference type="InterPro" id="IPR014030">
    <property type="entry name" value="Ketoacyl_synth_N"/>
</dbReference>
<evidence type="ECO:0000256" key="2">
    <source>
        <dbReference type="ARBA" id="ARBA00022553"/>
    </source>
</evidence>
<dbReference type="InterPro" id="IPR036736">
    <property type="entry name" value="ACP-like_sf"/>
</dbReference>